<keyword evidence="1 3" id="KW-0378">Hydrolase</keyword>
<dbReference type="InterPro" id="IPR000639">
    <property type="entry name" value="Epox_hydrolase-like"/>
</dbReference>
<dbReference type="Gene3D" id="3.40.50.1820">
    <property type="entry name" value="alpha/beta hydrolase"/>
    <property type="match status" value="1"/>
</dbReference>
<dbReference type="Pfam" id="PF12697">
    <property type="entry name" value="Abhydrolase_6"/>
    <property type="match status" value="1"/>
</dbReference>
<dbReference type="eggNOG" id="COG2267">
    <property type="taxonomic scope" value="Bacteria"/>
</dbReference>
<evidence type="ECO:0000256" key="1">
    <source>
        <dbReference type="ARBA" id="ARBA00022801"/>
    </source>
</evidence>
<organism evidence="3 4">
    <name type="scientific">Roseobacter denitrificans (strain ATCC 33942 / OCh 114)</name>
    <name type="common">Erythrobacter sp. (strain OCh 114)</name>
    <name type="synonym">Roseobacter denitrificans</name>
    <dbReference type="NCBI Taxonomy" id="375451"/>
    <lineage>
        <taxon>Bacteria</taxon>
        <taxon>Pseudomonadati</taxon>
        <taxon>Pseudomonadota</taxon>
        <taxon>Alphaproteobacteria</taxon>
        <taxon>Rhodobacterales</taxon>
        <taxon>Roseobacteraceae</taxon>
        <taxon>Roseobacter</taxon>
    </lineage>
</organism>
<gene>
    <name evidence="3" type="ordered locus">RD1_3489</name>
</gene>
<reference evidence="3 4" key="1">
    <citation type="journal article" date="2007" name="J. Bacteriol.">
        <title>The complete genome sequence of Roseobacter denitrificans reveals a mixotrophic rather than photosynthetic metabolism.</title>
        <authorList>
            <person name="Swingley W.D."/>
            <person name="Sadekar S."/>
            <person name="Mastrian S.D."/>
            <person name="Matthies H.J."/>
            <person name="Hao J."/>
            <person name="Ramos H."/>
            <person name="Acharya C.R."/>
            <person name="Conrad A.L."/>
            <person name="Taylor H.L."/>
            <person name="Dejesa L.C."/>
            <person name="Shah M.K."/>
            <person name="O'huallachain M.E."/>
            <person name="Lince M.T."/>
            <person name="Blankenship R.E."/>
            <person name="Beatty J.T."/>
            <person name="Touchman J.W."/>
        </authorList>
    </citation>
    <scope>NUCLEOTIDE SEQUENCE [LARGE SCALE GENOMIC DNA]</scope>
    <source>
        <strain evidence="4">ATCC 33942 / OCh 114</strain>
    </source>
</reference>
<dbReference type="KEGG" id="rde:RD1_3489"/>
<evidence type="ECO:0000313" key="4">
    <source>
        <dbReference type="Proteomes" id="UP000007029"/>
    </source>
</evidence>
<proteinExistence type="predicted"/>
<dbReference type="Proteomes" id="UP000007029">
    <property type="component" value="Chromosome"/>
</dbReference>
<keyword evidence="4" id="KW-1185">Reference proteome</keyword>
<feature type="domain" description="AB hydrolase-1" evidence="2">
    <location>
        <begin position="19"/>
        <end position="244"/>
    </location>
</feature>
<dbReference type="InterPro" id="IPR029058">
    <property type="entry name" value="AB_hydrolase_fold"/>
</dbReference>
<dbReference type="STRING" id="375451.RD1_3489"/>
<dbReference type="HOGENOM" id="CLU_020336_53_1_5"/>
<protein>
    <submittedName>
        <fullName evidence="3">Hydrolase, putative</fullName>
    </submittedName>
</protein>
<dbReference type="PRINTS" id="PR00111">
    <property type="entry name" value="ABHYDROLASE"/>
</dbReference>
<dbReference type="GO" id="GO:0016787">
    <property type="term" value="F:hydrolase activity"/>
    <property type="evidence" value="ECO:0007669"/>
    <property type="project" value="UniProtKB-KW"/>
</dbReference>
<sequence>MAMLNVNEFGAPTAPAVMIVHGLYGSARNWGVIAKRLSDGFRVYTVDLRNHGLSPHTQTHSYPEMAADLAETIEHLGGPVQLVGHSMGGKAAMALALTRPDLVHRLLVADIAPVAYTHSQLPFIHAMKAVNLDAVSRRSDAEAQLAAQGVEPALCSFFTQSLDLGEKRWRLNLATLEAEMDKIMSFPQFDTRFDGPTLFLSGAESDYVQPQHRQTIKSLFTRAQFAKLRGAGHWLHADKPREFETAVRSFFAS</sequence>
<dbReference type="AlphaFoldDB" id="Q162X0"/>
<accession>Q162X0</accession>
<dbReference type="PANTHER" id="PTHR46118:SF4">
    <property type="entry name" value="PROTEIN ABHD11"/>
    <property type="match status" value="1"/>
</dbReference>
<dbReference type="InterPro" id="IPR000073">
    <property type="entry name" value="AB_hydrolase_1"/>
</dbReference>
<dbReference type="SUPFAM" id="SSF53474">
    <property type="entry name" value="alpha/beta-Hydrolases"/>
    <property type="match status" value="1"/>
</dbReference>
<name>Q162X0_ROSDO</name>
<evidence type="ECO:0000313" key="3">
    <source>
        <dbReference type="EMBL" id="ABG32973.1"/>
    </source>
</evidence>
<dbReference type="PANTHER" id="PTHR46118">
    <property type="entry name" value="PROTEIN ABHD11"/>
    <property type="match status" value="1"/>
</dbReference>
<evidence type="ECO:0000259" key="2">
    <source>
        <dbReference type="Pfam" id="PF12697"/>
    </source>
</evidence>
<dbReference type="EMBL" id="CP000362">
    <property type="protein sequence ID" value="ABG32973.1"/>
    <property type="molecule type" value="Genomic_DNA"/>
</dbReference>
<dbReference type="PRINTS" id="PR00412">
    <property type="entry name" value="EPOXHYDRLASE"/>
</dbReference>